<gene>
    <name evidence="1" type="ORF">HVY52_19130</name>
</gene>
<dbReference type="GO" id="GO:0006950">
    <property type="term" value="P:response to stress"/>
    <property type="evidence" value="ECO:0007669"/>
    <property type="project" value="TreeGrafter"/>
</dbReference>
<organism evidence="1 2">
    <name type="scientific">Escherichia fergusonii</name>
    <dbReference type="NCBI Taxonomy" id="564"/>
    <lineage>
        <taxon>Bacteria</taxon>
        <taxon>Pseudomonadati</taxon>
        <taxon>Pseudomonadota</taxon>
        <taxon>Gammaproteobacteria</taxon>
        <taxon>Enterobacterales</taxon>
        <taxon>Enterobacteriaceae</taxon>
        <taxon>Escherichia</taxon>
    </lineage>
</organism>
<dbReference type="EMBL" id="CP055675">
    <property type="protein sequence ID" value="QLN01799.1"/>
    <property type="molecule type" value="Genomic_DNA"/>
</dbReference>
<dbReference type="AlphaFoldDB" id="A0A7K4HUC7"/>
<dbReference type="Pfam" id="PF01047">
    <property type="entry name" value="MarR"/>
    <property type="match status" value="1"/>
</dbReference>
<dbReference type="PROSITE" id="PS50995">
    <property type="entry name" value="HTH_MARR_2"/>
    <property type="match status" value="1"/>
</dbReference>
<proteinExistence type="predicted"/>
<dbReference type="InterPro" id="IPR036388">
    <property type="entry name" value="WH-like_DNA-bd_sf"/>
</dbReference>
<sequence>MTSEKYNLDFKFAEHSLALACLRGREAVVSNFAPLLQELDVTEQQWRVMRIAYEYEELPFAELCKLCCIHKVSMARIVSFLSERGWIEKRKSETDLRAYTVLLTETGRDITGKAVAKAQVVHGDIFARYGQKKAELLLELLKDLDKIRRSV</sequence>
<evidence type="ECO:0000313" key="1">
    <source>
        <dbReference type="EMBL" id="QLN01799.1"/>
    </source>
</evidence>
<dbReference type="InterPro" id="IPR039422">
    <property type="entry name" value="MarR/SlyA-like"/>
</dbReference>
<dbReference type="Proteomes" id="UP000510927">
    <property type="component" value="Chromosome"/>
</dbReference>
<evidence type="ECO:0000313" key="2">
    <source>
        <dbReference type="Proteomes" id="UP000510927"/>
    </source>
</evidence>
<dbReference type="Gene3D" id="1.10.10.10">
    <property type="entry name" value="Winged helix-like DNA-binding domain superfamily/Winged helix DNA-binding domain"/>
    <property type="match status" value="1"/>
</dbReference>
<dbReference type="SMART" id="SM00347">
    <property type="entry name" value="HTH_MARR"/>
    <property type="match status" value="1"/>
</dbReference>
<dbReference type="PRINTS" id="PR00598">
    <property type="entry name" value="HTHMARR"/>
</dbReference>
<name>A0A7K4HUC7_ESCFE</name>
<dbReference type="GO" id="GO:0003700">
    <property type="term" value="F:DNA-binding transcription factor activity"/>
    <property type="evidence" value="ECO:0007669"/>
    <property type="project" value="InterPro"/>
</dbReference>
<dbReference type="SUPFAM" id="SSF46785">
    <property type="entry name" value="Winged helix' DNA-binding domain"/>
    <property type="match status" value="1"/>
</dbReference>
<protein>
    <submittedName>
        <fullName evidence="1">MarR family transcriptional regulator</fullName>
    </submittedName>
</protein>
<dbReference type="InterPro" id="IPR000835">
    <property type="entry name" value="HTH_MarR-typ"/>
</dbReference>
<reference evidence="1 2" key="1">
    <citation type="submission" date="2020-06" db="EMBL/GenBank/DDBJ databases">
        <title>REHAB project genomes.</title>
        <authorList>
            <person name="Shaw L.P."/>
        </authorList>
    </citation>
    <scope>NUCLEOTIDE SEQUENCE [LARGE SCALE GENOMIC DNA]</scope>
    <source>
        <strain evidence="1 2">RHB28-C13</strain>
    </source>
</reference>
<dbReference type="RefSeq" id="WP_000200049.1">
    <property type="nucleotide sequence ID" value="NZ_BRYJ01000212.1"/>
</dbReference>
<dbReference type="PANTHER" id="PTHR33164:SF13">
    <property type="entry name" value="4-HYDROXYPHENYLACETATE CATABOLISM PROTEIN"/>
    <property type="match status" value="1"/>
</dbReference>
<dbReference type="PANTHER" id="PTHR33164">
    <property type="entry name" value="TRANSCRIPTIONAL REGULATOR, MARR FAMILY"/>
    <property type="match status" value="1"/>
</dbReference>
<accession>A0A7K4HUC7</accession>
<dbReference type="InterPro" id="IPR036390">
    <property type="entry name" value="WH_DNA-bd_sf"/>
</dbReference>